<name>A0A5B9FLV8_9FLAO</name>
<keyword evidence="2" id="KW-1185">Reference proteome</keyword>
<accession>A0A5B9FLV8</accession>
<evidence type="ECO:0000313" key="2">
    <source>
        <dbReference type="Proteomes" id="UP000321222"/>
    </source>
</evidence>
<dbReference type="OrthoDB" id="1365331at2"/>
<evidence type="ECO:0000313" key="1">
    <source>
        <dbReference type="EMBL" id="QEE48223.1"/>
    </source>
</evidence>
<dbReference type="Proteomes" id="UP000321222">
    <property type="component" value="Chromosome"/>
</dbReference>
<reference evidence="1 2" key="1">
    <citation type="submission" date="2019-08" db="EMBL/GenBank/DDBJ databases">
        <title>Flavobacterium alkalisoli sp. nov., isolated from rhizosphere soil of Suaeda salsa.</title>
        <authorList>
            <person name="Sun J.-Q."/>
            <person name="Xu L."/>
        </authorList>
    </citation>
    <scope>NUCLEOTIDE SEQUENCE [LARGE SCALE GENOMIC DNA]</scope>
    <source>
        <strain evidence="1 2">XS-5</strain>
    </source>
</reference>
<dbReference type="RefSeq" id="WP_147581721.1">
    <property type="nucleotide sequence ID" value="NZ_CP042831.1"/>
</dbReference>
<organism evidence="1 2">
    <name type="scientific">Flavobacterium alkalisoli</name>
    <dbReference type="NCBI Taxonomy" id="2602769"/>
    <lineage>
        <taxon>Bacteria</taxon>
        <taxon>Pseudomonadati</taxon>
        <taxon>Bacteroidota</taxon>
        <taxon>Flavobacteriia</taxon>
        <taxon>Flavobacteriales</taxon>
        <taxon>Flavobacteriaceae</taxon>
        <taxon>Flavobacterium</taxon>
    </lineage>
</organism>
<gene>
    <name evidence="1" type="ORF">FUA48_01115</name>
</gene>
<dbReference type="AlphaFoldDB" id="A0A5B9FLV8"/>
<dbReference type="EMBL" id="CP042831">
    <property type="protein sequence ID" value="QEE48223.1"/>
    <property type="molecule type" value="Genomic_DNA"/>
</dbReference>
<proteinExistence type="predicted"/>
<dbReference type="KEGG" id="fak:FUA48_01115"/>
<sequence>MKNNINTKLYLENKRTDTLEIGNSIGLYCLINIGDNNKDLKDEIIFVTDLPDYSNLNTARIYTFCNNKWTQLKTFPINESVSFNWEGEVKPTFKDIPGFLSMHNNNWVYIEYNDDYVYNPEKMEKLIVPKCH</sequence>
<protein>
    <submittedName>
        <fullName evidence="1">Uncharacterized protein</fullName>
    </submittedName>
</protein>